<dbReference type="OrthoDB" id="9759262at2"/>
<dbReference type="EMBL" id="FMXR01000020">
    <property type="protein sequence ID" value="SDB32694.1"/>
    <property type="molecule type" value="Genomic_DNA"/>
</dbReference>
<feature type="coiled-coil region" evidence="1">
    <location>
        <begin position="391"/>
        <end position="418"/>
    </location>
</feature>
<keyword evidence="3" id="KW-1185">Reference proteome</keyword>
<dbReference type="Proteomes" id="UP000199228">
    <property type="component" value="Unassembled WGS sequence"/>
</dbReference>
<evidence type="ECO:0000313" key="2">
    <source>
        <dbReference type="EMBL" id="SDB32694.1"/>
    </source>
</evidence>
<protein>
    <submittedName>
        <fullName evidence="2">Uncharacterized protein</fullName>
    </submittedName>
</protein>
<accession>A0A1G6CIK0</accession>
<dbReference type="RefSeq" id="WP_090174619.1">
    <property type="nucleotide sequence ID" value="NZ_FMXR01000020.1"/>
</dbReference>
<keyword evidence="1" id="KW-0175">Coiled coil</keyword>
<dbReference type="InterPro" id="IPR046207">
    <property type="entry name" value="DUF6240"/>
</dbReference>
<dbReference type="Pfam" id="PF19753">
    <property type="entry name" value="DUF6240"/>
    <property type="match status" value="3"/>
</dbReference>
<evidence type="ECO:0000313" key="3">
    <source>
        <dbReference type="Proteomes" id="UP000199228"/>
    </source>
</evidence>
<gene>
    <name evidence="2" type="ORF">SAMN02910417_02423</name>
</gene>
<dbReference type="STRING" id="1732.SAMN02910417_02423"/>
<reference evidence="2 3" key="1">
    <citation type="submission" date="2016-10" db="EMBL/GenBank/DDBJ databases">
        <authorList>
            <person name="de Groot N.N."/>
        </authorList>
    </citation>
    <scope>NUCLEOTIDE SEQUENCE [LARGE SCALE GENOMIC DNA]</scope>
    <source>
        <strain evidence="2 3">DSM 3217</strain>
    </source>
</reference>
<organism evidence="2 3">
    <name type="scientific">Eubacterium oxidoreducens</name>
    <dbReference type="NCBI Taxonomy" id="1732"/>
    <lineage>
        <taxon>Bacteria</taxon>
        <taxon>Bacillati</taxon>
        <taxon>Bacillota</taxon>
        <taxon>Clostridia</taxon>
        <taxon>Eubacteriales</taxon>
        <taxon>Eubacteriaceae</taxon>
        <taxon>Eubacterium</taxon>
    </lineage>
</organism>
<dbReference type="AlphaFoldDB" id="A0A1G6CIK0"/>
<proteinExistence type="predicted"/>
<name>A0A1G6CIK0_EUBOX</name>
<evidence type="ECO:0000256" key="1">
    <source>
        <dbReference type="SAM" id="Coils"/>
    </source>
</evidence>
<sequence length="1006" mass="110836">MKIDGLNTVGTGEINTANSQMTIQEATKKHAGSVIWQPNQNYISGQGMLSDNYTQAKSIEEFVQEVEGADLFENASMNYVADTMTTAEYKEALDAGYSLLKDEPQAVLTVTDKIQIEMAKGGSDMTYFGDDIPLEALEEVVGSAAYASQIQDAFKGAGLTMTENNEQGIKEALTMAAEVAAGGEEISEKAIAYLVKQSLSPTLENVYKATFSSVSYTQNTVEIDGQVTSMLQDLVRESAREDASALEDAAWMLKQEVPLTTQNLEYVKELKDITVFQTVGEVVDASLDAIALGGKATNAMLVQDNALLEQAKAAMATVEAATEAQIQYLEQNNEPLTIENLSKLQEGQYADFDEQTLILSDYDQVKAHRQLEEIRLSMTVEANYALLKKGIQLETQELSKVVEELKKTEQQMDAARLSGNGIEPTPENLDTYRNATDTLSYIKDSAAAVIGHREIMTQTLAQVKQTAESVNAAYAKAESRYETVMTAPRADMGDSITKAFRNVDAILAELDLESTPQNERAVRILGYNSMEITQENISAVKVTDAKVQLMLDRMKPSVVMEMIRSGDNPLTKTVDELNELAADILQDAENETAQKYSEYLWKVQQQGEMTDAQRDSYVGIYRLLNQISNQDGMLTGTLMQQGAALTMENYLMASRSMKKQGSEVTIDDNFGEVETSAAITNSISAQIESGYQELAAKQAFSQLQNNGPAILEGVANPMTLTPEQLLAQMKMQESETQNADYSYEEEQLAQAKECAQMEEGVYRLLDRYELPKTMYHLQAAHLIRQRNGKVFSQLFESTGLEADALEEVKQQILEEFGEAMKTPEDMAKAQEHLADVAEEAMSTEMENNEATSMSIRQIKMLNQAIKLGTKMSSEENYAVPVLVNGQMTKVQLKIVRASEERGKVAVSFADEVFGEVAGTFKVTSGKIAGQIAVENEASKEWMEKVLEQFADSLDTDCTLQTVVSSKIDSDAILDSAGENDLALKDHEVLTSSLYRLAKSFLEAVRD</sequence>